<evidence type="ECO:0000259" key="1">
    <source>
        <dbReference type="Pfam" id="PF00078"/>
    </source>
</evidence>
<reference evidence="4" key="1">
    <citation type="journal article" date="2019" name="Plant Biotechnol. J.">
        <title>Genome sequencing of the Australian wild diploid species Gossypium australe highlights disease resistance and delayed gland morphogenesis.</title>
        <authorList>
            <person name="Cai Y."/>
            <person name="Cai X."/>
            <person name="Wang Q."/>
            <person name="Wang P."/>
            <person name="Zhang Y."/>
            <person name="Cai C."/>
            <person name="Xu Y."/>
            <person name="Wang K."/>
            <person name="Zhou Z."/>
            <person name="Wang C."/>
            <person name="Geng S."/>
            <person name="Li B."/>
            <person name="Dong Q."/>
            <person name="Hou Y."/>
            <person name="Wang H."/>
            <person name="Ai P."/>
            <person name="Liu Z."/>
            <person name="Yi F."/>
            <person name="Sun M."/>
            <person name="An G."/>
            <person name="Cheng J."/>
            <person name="Zhang Y."/>
            <person name="Shi Q."/>
            <person name="Xie Y."/>
            <person name="Shi X."/>
            <person name="Chang Y."/>
            <person name="Huang F."/>
            <person name="Chen Y."/>
            <person name="Hong S."/>
            <person name="Mi L."/>
            <person name="Sun Q."/>
            <person name="Zhang L."/>
            <person name="Zhou B."/>
            <person name="Peng R."/>
            <person name="Zhang X."/>
            <person name="Liu F."/>
        </authorList>
    </citation>
    <scope>NUCLEOTIDE SEQUENCE [LARGE SCALE GENOMIC DNA]</scope>
    <source>
        <strain evidence="4">cv. PA1801</strain>
    </source>
</reference>
<dbReference type="Proteomes" id="UP000325315">
    <property type="component" value="Unassembled WGS sequence"/>
</dbReference>
<dbReference type="EMBL" id="SMMG02000002">
    <property type="protein sequence ID" value="KAA3484622.1"/>
    <property type="molecule type" value="Genomic_DNA"/>
</dbReference>
<dbReference type="Pfam" id="PF17919">
    <property type="entry name" value="RT_RNaseH_2"/>
    <property type="match status" value="1"/>
</dbReference>
<sequence length="484" mass="56228">MKIQSVLVVCEFPGVFLEKLPGLPPAREVEFSIDLVTGTTPISIAPYTMVSAELKELKVQLQKLIDRGFARPNFSPWGAPILFVKKKDASLILFIDCRQLNKFTVKNKYSLPRIDDLFDQLKGATIFLKIDLRSDVPKAAFRTRYRHYEFLVMPFGLTNALVVFMDLMNRIFRPYLDRFVVVFIDDILVYYRDVNVHAKHLRIVLQSMREKQLYAKFSKCEFWLREVSFLGHVASAEGIWVDPNKISAIVSWKPLKNVSEVKSFLILAGYYRRFVKWFSMIASPMTRLLQKEVKFKWNDKCQLKALLTEAPVLVQPESGKEFVVYTNASLNGLGCVLMQDGKVVAYASRQLKPHERNYPKDDSKLQAKRVYVNRLLTQNFRSRPMVVCYSEAELNTKYLRDYYSQLQWERVTMDFVTGLALPLKKKDVVWVIVNRLTKFLHFIPVCIDFSLDRLAELYVSEIVRLHGVPISIISGRDPRFTSRF</sequence>
<feature type="domain" description="Reverse transcriptase" evidence="1">
    <location>
        <begin position="85"/>
        <end position="232"/>
    </location>
</feature>
<feature type="domain" description="Reverse transcriptase/retrotransposon-derived protein RNase H-like" evidence="2">
    <location>
        <begin position="302"/>
        <end position="367"/>
    </location>
</feature>
<keyword evidence="4" id="KW-1185">Reference proteome</keyword>
<dbReference type="InterPro" id="IPR000477">
    <property type="entry name" value="RT_dom"/>
</dbReference>
<comment type="caution">
    <text evidence="3">The sequence shown here is derived from an EMBL/GenBank/DDBJ whole genome shotgun (WGS) entry which is preliminary data.</text>
</comment>
<evidence type="ECO:0000259" key="2">
    <source>
        <dbReference type="Pfam" id="PF17919"/>
    </source>
</evidence>
<dbReference type="PANTHER" id="PTHR24559">
    <property type="entry name" value="TRANSPOSON TY3-I GAG-POL POLYPROTEIN"/>
    <property type="match status" value="1"/>
</dbReference>
<organism evidence="3 4">
    <name type="scientific">Gossypium australe</name>
    <dbReference type="NCBI Taxonomy" id="47621"/>
    <lineage>
        <taxon>Eukaryota</taxon>
        <taxon>Viridiplantae</taxon>
        <taxon>Streptophyta</taxon>
        <taxon>Embryophyta</taxon>
        <taxon>Tracheophyta</taxon>
        <taxon>Spermatophyta</taxon>
        <taxon>Magnoliopsida</taxon>
        <taxon>eudicotyledons</taxon>
        <taxon>Gunneridae</taxon>
        <taxon>Pentapetalae</taxon>
        <taxon>rosids</taxon>
        <taxon>malvids</taxon>
        <taxon>Malvales</taxon>
        <taxon>Malvaceae</taxon>
        <taxon>Malvoideae</taxon>
        <taxon>Gossypium</taxon>
    </lineage>
</organism>
<evidence type="ECO:0000313" key="3">
    <source>
        <dbReference type="EMBL" id="KAA3484622.1"/>
    </source>
</evidence>
<dbReference type="SUPFAM" id="SSF56672">
    <property type="entry name" value="DNA/RNA polymerases"/>
    <property type="match status" value="1"/>
</dbReference>
<dbReference type="Gene3D" id="3.30.420.10">
    <property type="entry name" value="Ribonuclease H-like superfamily/Ribonuclease H"/>
    <property type="match status" value="1"/>
</dbReference>
<dbReference type="GO" id="GO:0003676">
    <property type="term" value="F:nucleic acid binding"/>
    <property type="evidence" value="ECO:0007669"/>
    <property type="project" value="InterPro"/>
</dbReference>
<dbReference type="InterPro" id="IPR043128">
    <property type="entry name" value="Rev_trsase/Diguanyl_cyclase"/>
</dbReference>
<dbReference type="Gene3D" id="3.30.70.270">
    <property type="match status" value="2"/>
</dbReference>
<accession>A0A5B6WUU4</accession>
<dbReference type="InterPro" id="IPR012337">
    <property type="entry name" value="RNaseH-like_sf"/>
</dbReference>
<dbReference type="Gene3D" id="3.10.10.10">
    <property type="entry name" value="HIV Type 1 Reverse Transcriptase, subunit A, domain 1"/>
    <property type="match status" value="1"/>
</dbReference>
<dbReference type="SUPFAM" id="SSF53098">
    <property type="entry name" value="Ribonuclease H-like"/>
    <property type="match status" value="1"/>
</dbReference>
<dbReference type="Pfam" id="PF00078">
    <property type="entry name" value="RVT_1"/>
    <property type="match status" value="1"/>
</dbReference>
<dbReference type="PANTHER" id="PTHR24559:SF444">
    <property type="entry name" value="REVERSE TRANSCRIPTASE DOMAIN-CONTAINING PROTEIN"/>
    <property type="match status" value="1"/>
</dbReference>
<dbReference type="FunFam" id="3.30.70.270:FF:000003">
    <property type="entry name" value="Transposon Ty3-G Gag-Pol polyprotein"/>
    <property type="match status" value="1"/>
</dbReference>
<proteinExistence type="predicted"/>
<dbReference type="CDD" id="cd01647">
    <property type="entry name" value="RT_LTR"/>
    <property type="match status" value="1"/>
</dbReference>
<dbReference type="InterPro" id="IPR041577">
    <property type="entry name" value="RT_RNaseH_2"/>
</dbReference>
<evidence type="ECO:0000313" key="4">
    <source>
        <dbReference type="Proteomes" id="UP000325315"/>
    </source>
</evidence>
<protein>
    <submittedName>
        <fullName evidence="3">DNA/RNA polymerases superfamily protein</fullName>
    </submittedName>
</protein>
<dbReference type="InterPro" id="IPR053134">
    <property type="entry name" value="RNA-dir_DNA_polymerase"/>
</dbReference>
<dbReference type="AlphaFoldDB" id="A0A5B6WUU4"/>
<name>A0A5B6WUU4_9ROSI</name>
<dbReference type="InterPro" id="IPR036397">
    <property type="entry name" value="RNaseH_sf"/>
</dbReference>
<dbReference type="OrthoDB" id="986919at2759"/>
<dbReference type="InterPro" id="IPR043502">
    <property type="entry name" value="DNA/RNA_pol_sf"/>
</dbReference>
<dbReference type="FunFam" id="3.30.70.270:FF:000020">
    <property type="entry name" value="Transposon Tf2-6 polyprotein-like Protein"/>
    <property type="match status" value="1"/>
</dbReference>
<gene>
    <name evidence="3" type="ORF">EPI10_006696</name>
</gene>